<dbReference type="EMBL" id="MU274905">
    <property type="protein sequence ID" value="KAI0091404.1"/>
    <property type="molecule type" value="Genomic_DNA"/>
</dbReference>
<name>A0ACB8UBE8_9APHY</name>
<evidence type="ECO:0000313" key="2">
    <source>
        <dbReference type="Proteomes" id="UP001055072"/>
    </source>
</evidence>
<keyword evidence="2" id="KW-1185">Reference proteome</keyword>
<accession>A0ACB8UBE8</accession>
<gene>
    <name evidence="1" type="ORF">BDY19DRAFT_624178</name>
</gene>
<proteinExistence type="predicted"/>
<dbReference type="Proteomes" id="UP001055072">
    <property type="component" value="Unassembled WGS sequence"/>
</dbReference>
<evidence type="ECO:0000313" key="1">
    <source>
        <dbReference type="EMBL" id="KAI0091404.1"/>
    </source>
</evidence>
<reference evidence="1" key="1">
    <citation type="journal article" date="2021" name="Environ. Microbiol.">
        <title>Gene family expansions and transcriptome signatures uncover fungal adaptations to wood decay.</title>
        <authorList>
            <person name="Hage H."/>
            <person name="Miyauchi S."/>
            <person name="Viragh M."/>
            <person name="Drula E."/>
            <person name="Min B."/>
            <person name="Chaduli D."/>
            <person name="Navarro D."/>
            <person name="Favel A."/>
            <person name="Norest M."/>
            <person name="Lesage-Meessen L."/>
            <person name="Balint B."/>
            <person name="Merenyi Z."/>
            <person name="de Eugenio L."/>
            <person name="Morin E."/>
            <person name="Martinez A.T."/>
            <person name="Baldrian P."/>
            <person name="Stursova M."/>
            <person name="Martinez M.J."/>
            <person name="Novotny C."/>
            <person name="Magnuson J.K."/>
            <person name="Spatafora J.W."/>
            <person name="Maurice S."/>
            <person name="Pangilinan J."/>
            <person name="Andreopoulos W."/>
            <person name="LaButti K."/>
            <person name="Hundley H."/>
            <person name="Na H."/>
            <person name="Kuo A."/>
            <person name="Barry K."/>
            <person name="Lipzen A."/>
            <person name="Henrissat B."/>
            <person name="Riley R."/>
            <person name="Ahrendt S."/>
            <person name="Nagy L.G."/>
            <person name="Grigoriev I.V."/>
            <person name="Martin F."/>
            <person name="Rosso M.N."/>
        </authorList>
    </citation>
    <scope>NUCLEOTIDE SEQUENCE</scope>
    <source>
        <strain evidence="1">CBS 384.51</strain>
    </source>
</reference>
<comment type="caution">
    <text evidence="1">The sequence shown here is derived from an EMBL/GenBank/DDBJ whole genome shotgun (WGS) entry which is preliminary data.</text>
</comment>
<protein>
    <submittedName>
        <fullName evidence="1">Mitochondrial carrier domain-containing protein</fullName>
    </submittedName>
</protein>
<sequence>MSSEDEGGSVALDPRIDLFAGSIAGIAALTVGFPFDTVKVRLQNPEFASRYSSVWHAFTTIVREERIRGLFRGITSPLLTTAPLNGVVFAGYGALLKMQLNNATDEPRLSQITLAGIGTGIIASVVTSPTELIKIQQQSIRTPTGGIAPTVQQVALEIWRRRGIRGLFRGFTSTAIRETGYGAYFGVYEGTLRLLSKLPSYDDMDEGPVDHTSLHSEAASSKKHHSYPSLLLAGGLAGVASWVVTFPFDVVKTRVQSSMVTSADNPYRTTLSTIVNSYREEGFRVFFHGLKPTLIRAIPVNMVTFATFETVVRALT</sequence>
<organism evidence="1 2">
    <name type="scientific">Irpex rosettiformis</name>
    <dbReference type="NCBI Taxonomy" id="378272"/>
    <lineage>
        <taxon>Eukaryota</taxon>
        <taxon>Fungi</taxon>
        <taxon>Dikarya</taxon>
        <taxon>Basidiomycota</taxon>
        <taxon>Agaricomycotina</taxon>
        <taxon>Agaricomycetes</taxon>
        <taxon>Polyporales</taxon>
        <taxon>Irpicaceae</taxon>
        <taxon>Irpex</taxon>
    </lineage>
</organism>